<name>A0AAN6DQC0_9EURO</name>
<organism evidence="2 3">
    <name type="scientific">Exophiala viscosa</name>
    <dbReference type="NCBI Taxonomy" id="2486360"/>
    <lineage>
        <taxon>Eukaryota</taxon>
        <taxon>Fungi</taxon>
        <taxon>Dikarya</taxon>
        <taxon>Ascomycota</taxon>
        <taxon>Pezizomycotina</taxon>
        <taxon>Eurotiomycetes</taxon>
        <taxon>Chaetothyriomycetidae</taxon>
        <taxon>Chaetothyriales</taxon>
        <taxon>Herpotrichiellaceae</taxon>
        <taxon>Exophiala</taxon>
    </lineage>
</organism>
<evidence type="ECO:0000256" key="1">
    <source>
        <dbReference type="SAM" id="MobiDB-lite"/>
    </source>
</evidence>
<keyword evidence="3" id="KW-1185">Reference proteome</keyword>
<feature type="region of interest" description="Disordered" evidence="1">
    <location>
        <begin position="61"/>
        <end position="87"/>
    </location>
</feature>
<gene>
    <name evidence="2" type="ORF">EDD36DRAFT_442736</name>
</gene>
<comment type="caution">
    <text evidence="2">The sequence shown here is derived from an EMBL/GenBank/DDBJ whole genome shotgun (WGS) entry which is preliminary data.</text>
</comment>
<dbReference type="Proteomes" id="UP001203852">
    <property type="component" value="Unassembled WGS sequence"/>
</dbReference>
<proteinExistence type="predicted"/>
<evidence type="ECO:0000313" key="2">
    <source>
        <dbReference type="EMBL" id="KAI1610920.1"/>
    </source>
</evidence>
<protein>
    <submittedName>
        <fullName evidence="2">Uncharacterized protein</fullName>
    </submittedName>
</protein>
<sequence>METVCVPMHLDAFSLCPGNCEKENVIKIAPYTQPNYTALRLDNRLIQHDVLDHIDFHNVSPATKNSRMADTSKPPPTDPSSTSDTLKRARMGVHLSWSLPRLYRTAKPTGDQPDSAGNITTNTAPPAFRTMPDRWLITRYLNNANDFPGAPEYKSWVVESNVTRKLNDGTIPDDTDLESEVSPFVLYDTHPGDSDVLNSQTEVFLGQKFDLSTWSESAARNHMQNLTPMTSANPFFADYALHNTNVLSIIDNFAYENDPKTGEVHYLPNANCDYFVIGWHSAAGDDPLQEAVLVNGSERGLSDRLASLKLQLSDGSKTKFGGSKALTRCLVYGAIYGVIFDIKNNQKSLADDSAANFTSAKKTDPLSVTNAKRIEPLSMGTTPLDAILTFLEAHETDAGTFFKDPKAGELATDLLAIASFLYASTDDYDSRVKAQDLMSQQNFSRSDGGVRWTFSQQPVPGGIPDAPPAEKNDLVEALNALNETQAQYDAKSRRLQLMQWDLFAEWWKYVSEYMTDTDKKNRAPFYTSVIKDLKYQIQKLQSQLQVLQGPLGAAKTSTHFKSAPYSAFSTRLDPTLCVAGLDSGWPSDASDTLTAHMKSELPPRSSQSHAIVAQTKENIWTDNDMQESVARLLLAFMQNSTTKNGDPATVDSTTGDIASVTTTGFRQWGGGNPFVPIFIEWEAIYYHVGDSDNFRDHWTVHLAPSPVGHDHSQVRYTPKLKLADEQDPKSHRNPNHTDFRTVSGRVPILPQPVFSLEALVLQVLDNNPKGLQEALSYDSTTSPADQIQALRQRIRQIKFLSAPLDGLTSHLLTRCEGAHVRPLVRNVDNTLAVLNAALRTDLDDGSGSSTAHAVELCATTLALIDAQSAQTPYGTLLPFGSDVYPDNPFKPVTHGQFAFTKLNIVDKFGQAICLPDQNRRLRNWDPSMELASKVYPCMSDYLSPDLCGPSTLNTVFPLATDEGVSLTPHQYPLCPYMQLTPAINQPARINAAFLKQEIGGRDKNGQAQFSAWREALDFEQPVWGWMVINYADEGIQFFLADGTFYGELRKGGVNLVSDSKKWLPFAPQLPSDTTAPQIHQLNGLMNRLNDPAFLQSFFDMINGSIAHMPFPPSDYSAFANAVVGKPLALVNVGWSLELSTPALTSQNTYPLPKTPVSWTERTKAAQAELSSYTFPLKIGDWERTYDGVVGYFSSSNDGHPNPSTAWDMLYTYFAADDNPPDPKHVQIISGEEQFLPLQPKYIDPLDVAANPSLTAAKAAQYTVTTMIMDPYTPIHGYSPILPTVSLTLPAWAVQQAFQKMHAFFHMGPILSTIDVPPTKDMAASAQIKLPIAGKKGTWSWLQPYSTLPAPMPAPAPAPTPGTQQNPEFATLSVTQDTGIENFRKGPYTLLEGYLELMGTLAGAGLPQAATAGSAGGTTAGR</sequence>
<evidence type="ECO:0000313" key="3">
    <source>
        <dbReference type="Proteomes" id="UP001203852"/>
    </source>
</evidence>
<dbReference type="EMBL" id="MU404357">
    <property type="protein sequence ID" value="KAI1610920.1"/>
    <property type="molecule type" value="Genomic_DNA"/>
</dbReference>
<reference evidence="2" key="1">
    <citation type="journal article" date="2022" name="bioRxiv">
        <title>Deciphering the potential niche of two novel black yeast fungi from a biological soil crust based on their genomes, phenotypes, and melanin regulation.</title>
        <authorList>
            <consortium name="DOE Joint Genome Institute"/>
            <person name="Carr E.C."/>
            <person name="Barton Q."/>
            <person name="Grambo S."/>
            <person name="Sullivan M."/>
            <person name="Renfro C.M."/>
            <person name="Kuo A."/>
            <person name="Pangilinan J."/>
            <person name="Lipzen A."/>
            <person name="Keymanesh K."/>
            <person name="Savage E."/>
            <person name="Barry K."/>
            <person name="Grigoriev I.V."/>
            <person name="Riekhof W.R."/>
            <person name="Harris S.S."/>
        </authorList>
    </citation>
    <scope>NUCLEOTIDE SEQUENCE</scope>
    <source>
        <strain evidence="2">JF 03-4F</strain>
    </source>
</reference>
<accession>A0AAN6DQC0</accession>